<protein>
    <submittedName>
        <fullName evidence="1">Uncharacterized protein</fullName>
    </submittedName>
</protein>
<accession>A0A5K7X851</accession>
<dbReference type="Proteomes" id="UP000326837">
    <property type="component" value="Chromosome"/>
</dbReference>
<name>A0A5K7X851_9BACT</name>
<reference evidence="2" key="1">
    <citation type="submission" date="2019-10" db="EMBL/GenBank/DDBJ databases">
        <title>Lacipirellula parvula gen. nov., sp. nov., representing a lineage of planctomycetes widespread in freshwater anoxic habitats, and description of the family Lacipirellulaceae.</title>
        <authorList>
            <person name="Dedysh S.N."/>
            <person name="Kulichevskaya I.S."/>
            <person name="Beletsky A.V."/>
            <person name="Rakitin A.L."/>
            <person name="Mardanov A.V."/>
            <person name="Ivanova A.A."/>
            <person name="Saltykova V.X."/>
            <person name="Rijpstra W.I.C."/>
            <person name="Sinninghe Damste J.S."/>
            <person name="Ravin N.V."/>
        </authorList>
    </citation>
    <scope>NUCLEOTIDE SEQUENCE [LARGE SCALE GENOMIC DNA]</scope>
    <source>
        <strain evidence="2">PX69</strain>
    </source>
</reference>
<proteinExistence type="predicted"/>
<dbReference type="EMBL" id="AP021861">
    <property type="protein sequence ID" value="BBO30931.1"/>
    <property type="molecule type" value="Genomic_DNA"/>
</dbReference>
<organism evidence="1 2">
    <name type="scientific">Lacipirellula parvula</name>
    <dbReference type="NCBI Taxonomy" id="2650471"/>
    <lineage>
        <taxon>Bacteria</taxon>
        <taxon>Pseudomonadati</taxon>
        <taxon>Planctomycetota</taxon>
        <taxon>Planctomycetia</taxon>
        <taxon>Pirellulales</taxon>
        <taxon>Lacipirellulaceae</taxon>
        <taxon>Lacipirellula</taxon>
    </lineage>
</organism>
<dbReference type="RefSeq" id="WP_232536282.1">
    <property type="nucleotide sequence ID" value="NZ_AP021861.1"/>
</dbReference>
<dbReference type="KEGG" id="lpav:PLANPX_0543"/>
<gene>
    <name evidence="1" type="ORF">PLANPX_0543</name>
</gene>
<dbReference type="AlphaFoldDB" id="A0A5K7X851"/>
<sequence>MKEPIELTDSNAVFSFGVPPERIDILTSITAIGFENAWGNRSIAEYDGVSTPVLHWRDLLANKRATGRLKDAADAEWIEAAMRGRGESV</sequence>
<keyword evidence="2" id="KW-1185">Reference proteome</keyword>
<evidence type="ECO:0000313" key="1">
    <source>
        <dbReference type="EMBL" id="BBO30931.1"/>
    </source>
</evidence>
<evidence type="ECO:0000313" key="2">
    <source>
        <dbReference type="Proteomes" id="UP000326837"/>
    </source>
</evidence>